<dbReference type="InterPro" id="IPR052158">
    <property type="entry name" value="INH-QAR"/>
</dbReference>
<evidence type="ECO:0000313" key="3">
    <source>
        <dbReference type="Proteomes" id="UP001597414"/>
    </source>
</evidence>
<proteinExistence type="predicted"/>
<sequence>MSKKSVAILLFEEVEVLDFAGPFEVFSVTAQLSGYEILEVKTIAKSKSLIRAKNGLQVMPDLGIDELSQLDILIIPGGDGSRAVIQDKVLMEWIDNLAHKAQTVFTVCSGARILAKLGYLKIQRFTTHHEVFEDVLALEPKAIPDRNARFVDNGKFMTAAGVAAGIDLSLYVVEKYFGKEVKDNTAKYMEYGDFQDFGS</sequence>
<dbReference type="CDD" id="cd03139">
    <property type="entry name" value="GATase1_PfpI_2"/>
    <property type="match status" value="1"/>
</dbReference>
<organism evidence="2 3">
    <name type="scientific">Shivajiella indica</name>
    <dbReference type="NCBI Taxonomy" id="872115"/>
    <lineage>
        <taxon>Bacteria</taxon>
        <taxon>Pseudomonadati</taxon>
        <taxon>Bacteroidota</taxon>
        <taxon>Cytophagia</taxon>
        <taxon>Cytophagales</taxon>
        <taxon>Cyclobacteriaceae</taxon>
        <taxon>Shivajiella</taxon>
    </lineage>
</organism>
<dbReference type="PANTHER" id="PTHR43130">
    <property type="entry name" value="ARAC-FAMILY TRANSCRIPTIONAL REGULATOR"/>
    <property type="match status" value="1"/>
</dbReference>
<comment type="caution">
    <text evidence="2">The sequence shown here is derived from an EMBL/GenBank/DDBJ whole genome shotgun (WGS) entry which is preliminary data.</text>
</comment>
<feature type="domain" description="DJ-1/PfpI" evidence="1">
    <location>
        <begin position="4"/>
        <end position="174"/>
    </location>
</feature>
<dbReference type="Proteomes" id="UP001597414">
    <property type="component" value="Unassembled WGS sequence"/>
</dbReference>
<keyword evidence="3" id="KW-1185">Reference proteome</keyword>
<dbReference type="GO" id="GO:0016829">
    <property type="term" value="F:lyase activity"/>
    <property type="evidence" value="ECO:0007669"/>
    <property type="project" value="UniProtKB-KW"/>
</dbReference>
<accession>A0ABW5B6L4</accession>
<dbReference type="InterPro" id="IPR002818">
    <property type="entry name" value="DJ-1/PfpI"/>
</dbReference>
<reference evidence="3" key="1">
    <citation type="journal article" date="2019" name="Int. J. Syst. Evol. Microbiol.">
        <title>The Global Catalogue of Microorganisms (GCM) 10K type strain sequencing project: providing services to taxonomists for standard genome sequencing and annotation.</title>
        <authorList>
            <consortium name="The Broad Institute Genomics Platform"/>
            <consortium name="The Broad Institute Genome Sequencing Center for Infectious Disease"/>
            <person name="Wu L."/>
            <person name="Ma J."/>
        </authorList>
    </citation>
    <scope>NUCLEOTIDE SEQUENCE [LARGE SCALE GENOMIC DNA]</scope>
    <source>
        <strain evidence="3">KCTC 19812</strain>
    </source>
</reference>
<evidence type="ECO:0000313" key="2">
    <source>
        <dbReference type="EMBL" id="MFD2201763.1"/>
    </source>
</evidence>
<protein>
    <submittedName>
        <fullName evidence="2">DJ-1/PfpI family protein</fullName>
        <ecNumber evidence="2">4.2.1.-</ecNumber>
    </submittedName>
</protein>
<dbReference type="PANTHER" id="PTHR43130:SF14">
    <property type="entry name" value="DJ-1_PFPI DOMAIN-CONTAINING PROTEIN"/>
    <property type="match status" value="1"/>
</dbReference>
<evidence type="ECO:0000259" key="1">
    <source>
        <dbReference type="Pfam" id="PF01965"/>
    </source>
</evidence>
<dbReference type="Gene3D" id="3.40.50.880">
    <property type="match status" value="1"/>
</dbReference>
<dbReference type="SUPFAM" id="SSF52317">
    <property type="entry name" value="Class I glutamine amidotransferase-like"/>
    <property type="match status" value="1"/>
</dbReference>
<dbReference type="EMBL" id="JBHUIV010000014">
    <property type="protein sequence ID" value="MFD2201763.1"/>
    <property type="molecule type" value="Genomic_DNA"/>
</dbReference>
<name>A0ABW5B6L4_9BACT</name>
<dbReference type="EC" id="4.2.1.-" evidence="2"/>
<dbReference type="Pfam" id="PF01965">
    <property type="entry name" value="DJ-1_PfpI"/>
    <property type="match status" value="1"/>
</dbReference>
<keyword evidence="2" id="KW-0456">Lyase</keyword>
<gene>
    <name evidence="2" type="ORF">ACFSKV_09305</name>
</gene>
<dbReference type="RefSeq" id="WP_380801708.1">
    <property type="nucleotide sequence ID" value="NZ_JBHUIV010000014.1"/>
</dbReference>
<dbReference type="InterPro" id="IPR029062">
    <property type="entry name" value="Class_I_gatase-like"/>
</dbReference>